<feature type="transmembrane region" description="Helical" evidence="12">
    <location>
        <begin position="185"/>
        <end position="206"/>
    </location>
</feature>
<feature type="transmembrane region" description="Helical" evidence="12">
    <location>
        <begin position="92"/>
        <end position="115"/>
    </location>
</feature>
<dbReference type="RefSeq" id="WP_253758061.1">
    <property type="nucleotide sequence ID" value="NZ_JAMZDZ010000001.1"/>
</dbReference>
<evidence type="ECO:0000256" key="4">
    <source>
        <dbReference type="ARBA" id="ARBA00022475"/>
    </source>
</evidence>
<evidence type="ECO:0000256" key="10">
    <source>
        <dbReference type="ARBA" id="ARBA00023004"/>
    </source>
</evidence>
<accession>A0ABV8LKN4</accession>
<evidence type="ECO:0000313" key="13">
    <source>
        <dbReference type="EMBL" id="MFC4130349.1"/>
    </source>
</evidence>
<organism evidence="13 14">
    <name type="scientific">Hamadaea flava</name>
    <dbReference type="NCBI Taxonomy" id="1742688"/>
    <lineage>
        <taxon>Bacteria</taxon>
        <taxon>Bacillati</taxon>
        <taxon>Actinomycetota</taxon>
        <taxon>Actinomycetes</taxon>
        <taxon>Micromonosporales</taxon>
        <taxon>Micromonosporaceae</taxon>
        <taxon>Hamadaea</taxon>
    </lineage>
</organism>
<evidence type="ECO:0000256" key="1">
    <source>
        <dbReference type="ARBA" id="ARBA00004651"/>
    </source>
</evidence>
<keyword evidence="9 12" id="KW-1133">Transmembrane helix</keyword>
<feature type="transmembrane region" description="Helical" evidence="12">
    <location>
        <begin position="316"/>
        <end position="336"/>
    </location>
</feature>
<evidence type="ECO:0000256" key="5">
    <source>
        <dbReference type="ARBA" id="ARBA00022617"/>
    </source>
</evidence>
<keyword evidence="14" id="KW-1185">Reference proteome</keyword>
<evidence type="ECO:0000256" key="11">
    <source>
        <dbReference type="ARBA" id="ARBA00023136"/>
    </source>
</evidence>
<proteinExistence type="inferred from homology"/>
<keyword evidence="4" id="KW-1003">Cell membrane</keyword>
<feature type="transmembrane region" description="Helical" evidence="12">
    <location>
        <begin position="53"/>
        <end position="72"/>
    </location>
</feature>
<name>A0ABV8LKN4_9ACTN</name>
<protein>
    <submittedName>
        <fullName evidence="13">Cytochrome ubiquinol oxidase subunit I</fullName>
    </submittedName>
</protein>
<dbReference type="Proteomes" id="UP001595816">
    <property type="component" value="Unassembled WGS sequence"/>
</dbReference>
<dbReference type="PIRSF" id="PIRSF006446">
    <property type="entry name" value="Cyt_quinol_oxidase_1"/>
    <property type="match status" value="1"/>
</dbReference>
<reference evidence="14" key="1">
    <citation type="journal article" date="2019" name="Int. J. Syst. Evol. Microbiol.">
        <title>The Global Catalogue of Microorganisms (GCM) 10K type strain sequencing project: providing services to taxonomists for standard genome sequencing and annotation.</title>
        <authorList>
            <consortium name="The Broad Institute Genomics Platform"/>
            <consortium name="The Broad Institute Genome Sequencing Center for Infectious Disease"/>
            <person name="Wu L."/>
            <person name="Ma J."/>
        </authorList>
    </citation>
    <scope>NUCLEOTIDE SEQUENCE [LARGE SCALE GENOMIC DNA]</scope>
    <source>
        <strain evidence="14">CGMCC 4.7289</strain>
    </source>
</reference>
<evidence type="ECO:0000256" key="9">
    <source>
        <dbReference type="ARBA" id="ARBA00022989"/>
    </source>
</evidence>
<keyword evidence="11 12" id="KW-0472">Membrane</keyword>
<comment type="caution">
    <text evidence="13">The sequence shown here is derived from an EMBL/GenBank/DDBJ whole genome shotgun (WGS) entry which is preliminary data.</text>
</comment>
<feature type="transmembrane region" description="Helical" evidence="12">
    <location>
        <begin position="218"/>
        <end position="239"/>
    </location>
</feature>
<keyword evidence="8" id="KW-0249">Electron transport</keyword>
<feature type="transmembrane region" description="Helical" evidence="12">
    <location>
        <begin position="278"/>
        <end position="304"/>
    </location>
</feature>
<dbReference type="PANTHER" id="PTHR30365">
    <property type="entry name" value="CYTOCHROME D UBIQUINOL OXIDASE"/>
    <property type="match status" value="1"/>
</dbReference>
<evidence type="ECO:0000256" key="6">
    <source>
        <dbReference type="ARBA" id="ARBA00022692"/>
    </source>
</evidence>
<keyword evidence="7" id="KW-0479">Metal-binding</keyword>
<evidence type="ECO:0000256" key="8">
    <source>
        <dbReference type="ARBA" id="ARBA00022982"/>
    </source>
</evidence>
<comment type="similarity">
    <text evidence="2">Belongs to the cytochrome ubiquinol oxidase subunit 1 family.</text>
</comment>
<dbReference type="InterPro" id="IPR002585">
    <property type="entry name" value="Cyt-d_ubiquinol_oxidase_su_1"/>
</dbReference>
<feature type="transmembrane region" description="Helical" evidence="12">
    <location>
        <begin position="366"/>
        <end position="387"/>
    </location>
</feature>
<evidence type="ECO:0000256" key="3">
    <source>
        <dbReference type="ARBA" id="ARBA00022448"/>
    </source>
</evidence>
<evidence type="ECO:0000313" key="14">
    <source>
        <dbReference type="Proteomes" id="UP001595816"/>
    </source>
</evidence>
<keyword evidence="5" id="KW-0349">Heme</keyword>
<sequence length="407" mass="44611">MTVLEIARLQFATTTIIHFLFVLLTLGLVTLLVVLQTTWAITKKPMYERQTRFWGRLYVINYFLGIATGVVLELQFGTSWSGLSHYLGNVFGAPLAMETIIAFFLESTFLGLWIFGWGRLNRWVHTALIWLVALTAYASVFWVMVANSFLQHPVGYDKGADGVIRLTDIGALLSNKSLVMALPHVVFAAISVGGFVMAGISAWHFIRRTQEVEFFRKSLRLGVVTAAIGGFFVVGFGYAQYGFVADLQPTKFGDDAAKAAAVADFTARFGPGDYNLPAYASTALGFMILIGNLLPMVMFAIPLFFRDWIIRWRFPLYLLLLAIPLPFLAASLGWLFREGGRQPFAAYGLLPLQDAVTPGGSAGAMLTAYAVFTTVLVALAVTDWVLIARAANRGPVDPAPDALTPLA</sequence>
<evidence type="ECO:0000256" key="12">
    <source>
        <dbReference type="SAM" id="Phobius"/>
    </source>
</evidence>
<keyword evidence="10" id="KW-0408">Iron</keyword>
<dbReference type="PANTHER" id="PTHR30365:SF15">
    <property type="entry name" value="CYTOCHROME BD UBIQUINOL OXIDASE SUBUNIT 1"/>
    <property type="match status" value="1"/>
</dbReference>
<comment type="subcellular location">
    <subcellularLocation>
        <location evidence="1">Cell membrane</location>
        <topology evidence="1">Multi-pass membrane protein</topology>
    </subcellularLocation>
</comment>
<feature type="transmembrane region" description="Helical" evidence="12">
    <location>
        <begin position="127"/>
        <end position="150"/>
    </location>
</feature>
<dbReference type="Pfam" id="PF01654">
    <property type="entry name" value="Cyt_bd_oxida_I"/>
    <property type="match status" value="2"/>
</dbReference>
<evidence type="ECO:0000256" key="2">
    <source>
        <dbReference type="ARBA" id="ARBA00009819"/>
    </source>
</evidence>
<keyword evidence="6 12" id="KW-0812">Transmembrane</keyword>
<feature type="transmembrane region" description="Helical" evidence="12">
    <location>
        <begin position="16"/>
        <end position="41"/>
    </location>
</feature>
<dbReference type="EMBL" id="JBHSAY010000005">
    <property type="protein sequence ID" value="MFC4130349.1"/>
    <property type="molecule type" value="Genomic_DNA"/>
</dbReference>
<evidence type="ECO:0000256" key="7">
    <source>
        <dbReference type="ARBA" id="ARBA00022723"/>
    </source>
</evidence>
<gene>
    <name evidence="13" type="ORF">ACFOZ4_07015</name>
</gene>
<keyword evidence="3" id="KW-0813">Transport</keyword>